<keyword evidence="3" id="KW-1185">Reference proteome</keyword>
<reference evidence="3" key="1">
    <citation type="submission" date="2019-06" db="EMBL/GenBank/DDBJ databases">
        <title>Gordonia isolated from sludge of a wastewater treatment plant.</title>
        <authorList>
            <person name="Tamura T."/>
            <person name="Aoyama K."/>
            <person name="Kang Y."/>
            <person name="Saito S."/>
            <person name="Akiyama N."/>
            <person name="Yazawa K."/>
            <person name="Gonoi T."/>
            <person name="Mikami Y."/>
        </authorList>
    </citation>
    <scope>NUCLEOTIDE SEQUENCE [LARGE SCALE GENOMIC DNA]</scope>
    <source>
        <strain evidence="3">NBRC 107696</strain>
    </source>
</reference>
<name>A0A7I9V532_9ACTN</name>
<dbReference type="EMBL" id="BJOV01000002">
    <property type="protein sequence ID" value="GEE00303.1"/>
    <property type="molecule type" value="Genomic_DNA"/>
</dbReference>
<organism evidence="2 3">
    <name type="scientific">Gordonia spumicola</name>
    <dbReference type="NCBI Taxonomy" id="589161"/>
    <lineage>
        <taxon>Bacteria</taxon>
        <taxon>Bacillati</taxon>
        <taxon>Actinomycetota</taxon>
        <taxon>Actinomycetes</taxon>
        <taxon>Mycobacteriales</taxon>
        <taxon>Gordoniaceae</taxon>
        <taxon>Gordonia</taxon>
    </lineage>
</organism>
<evidence type="ECO:0000256" key="1">
    <source>
        <dbReference type="SAM" id="MobiDB-lite"/>
    </source>
</evidence>
<evidence type="ECO:0008006" key="4">
    <source>
        <dbReference type="Google" id="ProtNLM"/>
    </source>
</evidence>
<feature type="region of interest" description="Disordered" evidence="1">
    <location>
        <begin position="1"/>
        <end position="21"/>
    </location>
</feature>
<dbReference type="RefSeq" id="WP_161894217.1">
    <property type="nucleotide sequence ID" value="NZ_BJOV01000002.1"/>
</dbReference>
<gene>
    <name evidence="2" type="ORF">nbrc107696_07490</name>
</gene>
<dbReference type="Proteomes" id="UP000444960">
    <property type="component" value="Unassembled WGS sequence"/>
</dbReference>
<dbReference type="AlphaFoldDB" id="A0A7I9V532"/>
<dbReference type="OrthoDB" id="7347529at2"/>
<dbReference type="InterPro" id="IPR009467">
    <property type="entry name" value="Glycolipid-bd_prot_put"/>
</dbReference>
<evidence type="ECO:0000313" key="2">
    <source>
        <dbReference type="EMBL" id="GEE00303.1"/>
    </source>
</evidence>
<protein>
    <recommendedName>
        <fullName evidence="4">Glycolipid-binding domain-containing protein</fullName>
    </recommendedName>
</protein>
<dbReference type="SUPFAM" id="SSF159275">
    <property type="entry name" value="PA1994-like"/>
    <property type="match status" value="1"/>
</dbReference>
<evidence type="ECO:0000313" key="3">
    <source>
        <dbReference type="Proteomes" id="UP000444960"/>
    </source>
</evidence>
<dbReference type="Pfam" id="PF06475">
    <property type="entry name" value="Glycolipid_bind"/>
    <property type="match status" value="1"/>
</dbReference>
<accession>A0A7I9V532</accession>
<comment type="caution">
    <text evidence="2">The sequence shown here is derived from an EMBL/GenBank/DDBJ whole genome shotgun (WGS) entry which is preliminary data.</text>
</comment>
<sequence length="196" mass="21063">MTSSDAAAGTGSKTMFTWRSPDGGRLEQVRLKTSGGRLRANGRIIAAATDDVEAYSVSYELVTNDIGVTRRFSVRVRRGDGDGQLEVSRDLDGKWMVQTPDTIVHSEFGGAETLDVLDSPFFTTLAVNRFKLLGGGTAADVPVVRLTFPTSTIEPVTADYTVDGDRLTVVTGGVTHELTLDDDGLVVEYPGYATRI</sequence>
<feature type="compositionally biased region" description="Polar residues" evidence="1">
    <location>
        <begin position="1"/>
        <end position="17"/>
    </location>
</feature>
<proteinExistence type="predicted"/>